<comment type="caution">
    <text evidence="1">The sequence shown here is derived from an EMBL/GenBank/DDBJ whole genome shotgun (WGS) entry which is preliminary data.</text>
</comment>
<name>A0ABQ8TI08_PERAM</name>
<gene>
    <name evidence="1" type="ORF">ANN_12760</name>
</gene>
<dbReference type="InterPro" id="IPR036397">
    <property type="entry name" value="RNaseH_sf"/>
</dbReference>
<evidence type="ECO:0000313" key="1">
    <source>
        <dbReference type="EMBL" id="KAJ4446069.1"/>
    </source>
</evidence>
<dbReference type="Gene3D" id="3.30.420.10">
    <property type="entry name" value="Ribonuclease H-like superfamily/Ribonuclease H"/>
    <property type="match status" value="1"/>
</dbReference>
<keyword evidence="2" id="KW-1185">Reference proteome</keyword>
<dbReference type="EMBL" id="JAJSOF020000009">
    <property type="protein sequence ID" value="KAJ4446069.1"/>
    <property type="molecule type" value="Genomic_DNA"/>
</dbReference>
<evidence type="ECO:0008006" key="3">
    <source>
        <dbReference type="Google" id="ProtNLM"/>
    </source>
</evidence>
<dbReference type="Proteomes" id="UP001148838">
    <property type="component" value="Unassembled WGS sequence"/>
</dbReference>
<accession>A0ABQ8TI08</accession>
<organism evidence="1 2">
    <name type="scientific">Periplaneta americana</name>
    <name type="common">American cockroach</name>
    <name type="synonym">Blatta americana</name>
    <dbReference type="NCBI Taxonomy" id="6978"/>
    <lineage>
        <taxon>Eukaryota</taxon>
        <taxon>Metazoa</taxon>
        <taxon>Ecdysozoa</taxon>
        <taxon>Arthropoda</taxon>
        <taxon>Hexapoda</taxon>
        <taxon>Insecta</taxon>
        <taxon>Pterygota</taxon>
        <taxon>Neoptera</taxon>
        <taxon>Polyneoptera</taxon>
        <taxon>Dictyoptera</taxon>
        <taxon>Blattodea</taxon>
        <taxon>Blattoidea</taxon>
        <taxon>Blattidae</taxon>
        <taxon>Blattinae</taxon>
        <taxon>Periplaneta</taxon>
    </lineage>
</organism>
<reference evidence="1 2" key="1">
    <citation type="journal article" date="2022" name="Allergy">
        <title>Genome assembly and annotation of Periplaneta americana reveal a comprehensive cockroach allergen profile.</title>
        <authorList>
            <person name="Wang L."/>
            <person name="Xiong Q."/>
            <person name="Saelim N."/>
            <person name="Wang L."/>
            <person name="Nong W."/>
            <person name="Wan A.T."/>
            <person name="Shi M."/>
            <person name="Liu X."/>
            <person name="Cao Q."/>
            <person name="Hui J.H.L."/>
            <person name="Sookrung N."/>
            <person name="Leung T.F."/>
            <person name="Tungtrongchitr A."/>
            <person name="Tsui S.K.W."/>
        </authorList>
    </citation>
    <scope>NUCLEOTIDE SEQUENCE [LARGE SCALE GENOMIC DNA]</scope>
    <source>
        <strain evidence="1">PWHHKU_190912</strain>
    </source>
</reference>
<sequence>MEGLCESGNEPSGSLKAICNSTKKTQFVTHRSPLMSEFLAKSKMPVLPQPPYSPDLAPADFYLFLKNKSLLKRRRFASAVEVKATGVAQSVKALACRSEIALGRGFDPRLR</sequence>
<evidence type="ECO:0000313" key="2">
    <source>
        <dbReference type="Proteomes" id="UP001148838"/>
    </source>
</evidence>
<protein>
    <recommendedName>
        <fullName evidence="3">Histone-lysine N-methyltransferase SETMAR</fullName>
    </recommendedName>
</protein>
<proteinExistence type="predicted"/>